<protein>
    <submittedName>
        <fullName evidence="4">XRE family transcriptional regulator</fullName>
    </submittedName>
</protein>
<gene>
    <name evidence="4" type="ORF">DWY69_13200</name>
    <name evidence="3" type="ORF">DXC51_12790</name>
</gene>
<dbReference type="EMBL" id="QVLU01000010">
    <property type="protein sequence ID" value="RGE71547.1"/>
    <property type="molecule type" value="Genomic_DNA"/>
</dbReference>
<dbReference type="Gene3D" id="1.25.40.10">
    <property type="entry name" value="Tetratricopeptide repeat domain"/>
    <property type="match status" value="1"/>
</dbReference>
<dbReference type="Proteomes" id="UP000261166">
    <property type="component" value="Unassembled WGS sequence"/>
</dbReference>
<evidence type="ECO:0000313" key="5">
    <source>
        <dbReference type="Proteomes" id="UP000260812"/>
    </source>
</evidence>
<evidence type="ECO:0000256" key="1">
    <source>
        <dbReference type="ARBA" id="ARBA00023125"/>
    </source>
</evidence>
<reference evidence="4 6" key="1">
    <citation type="submission" date="2018-08" db="EMBL/GenBank/DDBJ databases">
        <title>A genome reference for cultivated species of the human gut microbiota.</title>
        <authorList>
            <person name="Zou Y."/>
            <person name="Xue W."/>
            <person name="Luo G."/>
        </authorList>
    </citation>
    <scope>NUCLEOTIDE SEQUENCE [LARGE SCALE GENOMIC DNA]</scope>
    <source>
        <strain evidence="4 6">AF26-4BH</strain>
        <strain evidence="3">TF05-5AC</strain>
    </source>
</reference>
<dbReference type="InterPro" id="IPR011990">
    <property type="entry name" value="TPR-like_helical_dom_sf"/>
</dbReference>
<accession>A0A3E3IWU3</accession>
<dbReference type="Proteomes" id="UP000260812">
    <property type="component" value="Unassembled WGS sequence"/>
</dbReference>
<dbReference type="InterPro" id="IPR010982">
    <property type="entry name" value="Lambda_DNA-bd_dom_sf"/>
</dbReference>
<dbReference type="GeneID" id="97987725"/>
<dbReference type="PROSITE" id="PS50943">
    <property type="entry name" value="HTH_CROC1"/>
    <property type="match status" value="1"/>
</dbReference>
<keyword evidence="5" id="KW-1185">Reference proteome</keyword>
<dbReference type="AlphaFoldDB" id="A0A3E3IWU3"/>
<dbReference type="RefSeq" id="WP_021639082.1">
    <property type="nucleotide sequence ID" value="NZ_JBKUNB010000004.1"/>
</dbReference>
<dbReference type="PANTHER" id="PTHR46558:SF11">
    <property type="entry name" value="HTH-TYPE TRANSCRIPTIONAL REGULATOR XRE"/>
    <property type="match status" value="1"/>
</dbReference>
<feature type="domain" description="HTH cro/C1-type" evidence="2">
    <location>
        <begin position="9"/>
        <end position="63"/>
    </location>
</feature>
<name>A0A3E3IWU3_9FIRM</name>
<dbReference type="SUPFAM" id="SSF47413">
    <property type="entry name" value="lambda repressor-like DNA-binding domains"/>
    <property type="match status" value="1"/>
</dbReference>
<evidence type="ECO:0000313" key="4">
    <source>
        <dbReference type="EMBL" id="RGE71547.1"/>
    </source>
</evidence>
<dbReference type="OrthoDB" id="9812495at2"/>
<dbReference type="GO" id="GO:0003677">
    <property type="term" value="F:DNA binding"/>
    <property type="evidence" value="ECO:0007669"/>
    <property type="project" value="UniProtKB-KW"/>
</dbReference>
<evidence type="ECO:0000259" key="2">
    <source>
        <dbReference type="PROSITE" id="PS50943"/>
    </source>
</evidence>
<evidence type="ECO:0000313" key="3">
    <source>
        <dbReference type="EMBL" id="RGE59686.1"/>
    </source>
</evidence>
<evidence type="ECO:0000313" key="6">
    <source>
        <dbReference type="Proteomes" id="UP000261166"/>
    </source>
</evidence>
<dbReference type="Gene3D" id="1.10.260.40">
    <property type="entry name" value="lambda repressor-like DNA-binding domains"/>
    <property type="match status" value="1"/>
</dbReference>
<dbReference type="InterPro" id="IPR001387">
    <property type="entry name" value="Cro/C1-type_HTH"/>
</dbReference>
<dbReference type="SUPFAM" id="SSF48452">
    <property type="entry name" value="TPR-like"/>
    <property type="match status" value="1"/>
</dbReference>
<dbReference type="EMBL" id="QVLV01000008">
    <property type="protein sequence ID" value="RGE59686.1"/>
    <property type="molecule type" value="Genomic_DNA"/>
</dbReference>
<sequence length="251" mass="28777">MKLSIGNKIKALRRERGITQEQLAESIGISFQAVSKWENDISLPDITLVPALASYFNISIDELFDFNLKEIQEKTEEICREAYKYRKTDPEKSRKILEEGLHKYPDNDILLNNLLYVMNYSDNPDETISVAGKLTEQTDDPAVKYDALRFLAYAFHAKGDRNSALAAIDQLPEIYFTKLTEMASLQTGKSKLEAAEKQKWISFENLLQMMIKIAEYYEETGNITAALSEINRALLLLSAMKEEEKIEKFKI</sequence>
<dbReference type="PANTHER" id="PTHR46558">
    <property type="entry name" value="TRACRIPTIONAL REGULATORY PROTEIN-RELATED-RELATED"/>
    <property type="match status" value="1"/>
</dbReference>
<dbReference type="SMART" id="SM00530">
    <property type="entry name" value="HTH_XRE"/>
    <property type="match status" value="1"/>
</dbReference>
<proteinExistence type="predicted"/>
<dbReference type="Pfam" id="PF01381">
    <property type="entry name" value="HTH_3"/>
    <property type="match status" value="1"/>
</dbReference>
<dbReference type="CDD" id="cd00093">
    <property type="entry name" value="HTH_XRE"/>
    <property type="match status" value="1"/>
</dbReference>
<keyword evidence="1" id="KW-0238">DNA-binding</keyword>
<comment type="caution">
    <text evidence="4">The sequence shown here is derived from an EMBL/GenBank/DDBJ whole genome shotgun (WGS) entry which is preliminary data.</text>
</comment>
<organism evidence="4 6">
    <name type="scientific">Eisenbergiella massiliensis</name>
    <dbReference type="NCBI Taxonomy" id="1720294"/>
    <lineage>
        <taxon>Bacteria</taxon>
        <taxon>Bacillati</taxon>
        <taxon>Bacillota</taxon>
        <taxon>Clostridia</taxon>
        <taxon>Lachnospirales</taxon>
        <taxon>Lachnospiraceae</taxon>
        <taxon>Eisenbergiella</taxon>
    </lineage>
</organism>